<keyword evidence="1 3" id="KW-0547">Nucleotide-binding</keyword>
<protein>
    <recommendedName>
        <fullName evidence="4">FtsK domain-containing protein</fullName>
    </recommendedName>
</protein>
<dbReference type="Proteomes" id="UP000516280">
    <property type="component" value="Chromosome"/>
</dbReference>
<name>A0A7L4WB85_9LACT</name>
<dbReference type="SUPFAM" id="SSF52540">
    <property type="entry name" value="P-loop containing nucleoside triphosphate hydrolases"/>
    <property type="match status" value="1"/>
</dbReference>
<dbReference type="GO" id="GO:0005524">
    <property type="term" value="F:ATP binding"/>
    <property type="evidence" value="ECO:0007669"/>
    <property type="project" value="UniProtKB-UniRule"/>
</dbReference>
<dbReference type="PANTHER" id="PTHR22683:SF1">
    <property type="entry name" value="TYPE VII SECRETION SYSTEM PROTEIN ESSC"/>
    <property type="match status" value="1"/>
</dbReference>
<dbReference type="InterPro" id="IPR050206">
    <property type="entry name" value="FtsK/SpoIIIE/SftA"/>
</dbReference>
<dbReference type="PANTHER" id="PTHR22683">
    <property type="entry name" value="SPORULATION PROTEIN RELATED"/>
    <property type="match status" value="1"/>
</dbReference>
<evidence type="ECO:0000313" key="6">
    <source>
        <dbReference type="Proteomes" id="UP000516280"/>
    </source>
</evidence>
<dbReference type="PROSITE" id="PS50901">
    <property type="entry name" value="FTSK"/>
    <property type="match status" value="1"/>
</dbReference>
<dbReference type="EMBL" id="CP017195">
    <property type="protein sequence ID" value="QDJ27467.1"/>
    <property type="molecule type" value="Genomic_DNA"/>
</dbReference>
<dbReference type="GO" id="GO:0003677">
    <property type="term" value="F:DNA binding"/>
    <property type="evidence" value="ECO:0007669"/>
    <property type="project" value="InterPro"/>
</dbReference>
<evidence type="ECO:0000259" key="4">
    <source>
        <dbReference type="PROSITE" id="PS50901"/>
    </source>
</evidence>
<dbReference type="InterPro" id="IPR027417">
    <property type="entry name" value="P-loop_NTPase"/>
</dbReference>
<gene>
    <name evidence="5" type="ORF">BHS01_02300</name>
</gene>
<evidence type="ECO:0000256" key="2">
    <source>
        <dbReference type="ARBA" id="ARBA00022840"/>
    </source>
</evidence>
<feature type="domain" description="FtsK" evidence="4">
    <location>
        <begin position="237"/>
        <end position="426"/>
    </location>
</feature>
<feature type="binding site" evidence="3">
    <location>
        <begin position="256"/>
        <end position="263"/>
    </location>
    <ligand>
        <name>ATP</name>
        <dbReference type="ChEBI" id="CHEBI:30616"/>
    </ligand>
</feature>
<dbReference type="KEGG" id="lpaa:BHS01_02300"/>
<keyword evidence="2 3" id="KW-0067">ATP-binding</keyword>
<proteinExistence type="predicted"/>
<dbReference type="InterPro" id="IPR002543">
    <property type="entry name" value="FtsK_dom"/>
</dbReference>
<evidence type="ECO:0000256" key="3">
    <source>
        <dbReference type="PROSITE-ProRule" id="PRU00289"/>
    </source>
</evidence>
<sequence length="722" mass="79951">MGIFEANEIETGDRFLIDNRLNPSDLIFVVYSLGDRLKKISLTQTSPSAKCLGSLFGVVNNKLHIDGWSTELGCQEIKGTRFLILSRDNARTYFFIFNTYKKLVISSDEFAGIKSPGKTRLILDQDRLIVDIKEADVYYNDQKVDERIFSINALGQYELMYDPTEEVVQGKDTSDLPSQLDAVITEITHIFEGASYTRPDQPWLPNLAENIPTPQVKLGTKPTLSVPLGLLDIPSDQAQVNYDFDLLKQGNTVILASSGYGKSTLLQTLSLNLAGANTPEQVQLNLLDFGNNGLLPLKDLPHVADIVTLEETEKMQKMLAGIVATLASRKRAFKTAGVASLEQYESKTQLSLPIIVNLLDNYDGLSLEDSRKQQIDNSLLQVLREGPSMGVYLVLTASRLGAVRANMMSAIPTKLVLYLNDAGEVTTIMGRASVQQEAKAGRGQVMLDVPRAIQFYLPVAGETSTTLLENLEQAVAQLDQNWTGTRPAKIPMVPEELTGEVFETFIPVKEANTLYLGLDKISAEITSFSMFKGNAFGLFMETNKQANLILPRILQQVTRLSIAVDTVLIDASGNLKANQTDFNVYIDASEVNNKSIDLKVSIGVLLSEKLTPTVVVFNGLGELNGKLVLTKEELLILLNGSNEQLQFIFIDSVEKVGNSFGGITTLIKENIYHFLFGGDLRKQRFIENLSLDETKIVLPRYVLHQYKDETFGTVNIPMEQIK</sequence>
<dbReference type="RefSeq" id="WP_188347931.1">
    <property type="nucleotide sequence ID" value="NZ_CP017195.1"/>
</dbReference>
<accession>A0A7L4WB85</accession>
<dbReference type="AlphaFoldDB" id="A0A7L4WB85"/>
<dbReference type="Gene3D" id="3.40.50.300">
    <property type="entry name" value="P-loop containing nucleotide triphosphate hydrolases"/>
    <property type="match status" value="1"/>
</dbReference>
<dbReference type="Pfam" id="PF01580">
    <property type="entry name" value="FtsK_SpoIIIE"/>
    <property type="match status" value="1"/>
</dbReference>
<evidence type="ECO:0000256" key="1">
    <source>
        <dbReference type="ARBA" id="ARBA00022741"/>
    </source>
</evidence>
<evidence type="ECO:0000313" key="5">
    <source>
        <dbReference type="EMBL" id="QDJ27467.1"/>
    </source>
</evidence>
<reference evidence="5 6" key="1">
    <citation type="submission" date="2016-09" db="EMBL/GenBank/DDBJ databases">
        <title>Lactic acid bacteria from MAP meat Genome sequencing and assembly.</title>
        <authorList>
            <person name="Behr J."/>
            <person name="Hilgarth M."/>
            <person name="Vogel R.F."/>
        </authorList>
    </citation>
    <scope>NUCLEOTIDE SEQUENCE [LARGE SCALE GENOMIC DNA]</scope>
    <source>
        <strain evidence="5 6">TMW21615</strain>
    </source>
</reference>
<organism evidence="5 6">
    <name type="scientific">Pseudolactococcus paracarnosus</name>
    <dbReference type="NCBI Taxonomy" id="2749962"/>
    <lineage>
        <taxon>Bacteria</taxon>
        <taxon>Bacillati</taxon>
        <taxon>Bacillota</taxon>
        <taxon>Bacilli</taxon>
        <taxon>Lactobacillales</taxon>
        <taxon>Streptococcaceae</taxon>
        <taxon>Pseudolactococcus</taxon>
    </lineage>
</organism>